<keyword evidence="2" id="KW-0812">Transmembrane</keyword>
<sequence>MSVHRPFPTRSLRFQAGEKIMVWIWLGVGLLGGTGLASLVLAISLFTQRRGRKRSDETSSRGRLPGAASDKRGACACCYRNPKEDVVEPLDLELGLMRVATHPPTPQVPRCTSLYIGEDGLPIDKPEFPPARFEIPDVSTPGTPTSIGRSPSHCSSLSSLSSSTSVDTVLHQPPPSWKPPPPPGRKKRPPTPPVRAPTTRLSSHRPPTPIPAPRKNLSTPPIKKTPPPTKPKPVGWTPPVTPRPFPKTPTPQKPPRNPRLPRTVGLENLSKVGLSCPCPRPRTPTEPTTLPIVSVSELAPPPRWSDIEELLEKAVQSVMKDAESMQMT</sequence>
<feature type="region of interest" description="Disordered" evidence="1">
    <location>
        <begin position="125"/>
        <end position="294"/>
    </location>
</feature>
<protein>
    <submittedName>
        <fullName evidence="3">Protein UL135</fullName>
    </submittedName>
</protein>
<reference evidence="3 4" key="1">
    <citation type="submission" date="2014-01" db="EMBL/GenBank/DDBJ databases">
        <title>Diversity of human cytomegalovirus.</title>
        <authorList>
            <person name="Wilkie G.S."/>
            <person name="Zavattoni M."/>
            <person name="Davison A.J."/>
        </authorList>
    </citation>
    <scope>NUCLEOTIDE SEQUENCE [LARGE SCALE GENOMIC DNA]</scope>
    <source>
        <strain evidence="3">UKNEQAS1</strain>
    </source>
</reference>
<feature type="compositionally biased region" description="Low complexity" evidence="1">
    <location>
        <begin position="150"/>
        <end position="165"/>
    </location>
</feature>
<feature type="transmembrane region" description="Helical" evidence="2">
    <location>
        <begin position="20"/>
        <end position="46"/>
    </location>
</feature>
<keyword evidence="2" id="KW-0472">Membrane</keyword>
<evidence type="ECO:0000256" key="2">
    <source>
        <dbReference type="SAM" id="Phobius"/>
    </source>
</evidence>
<keyword evidence="2" id="KW-1133">Transmembrane helix</keyword>
<feature type="compositionally biased region" description="Pro residues" evidence="1">
    <location>
        <begin position="172"/>
        <end position="183"/>
    </location>
</feature>
<feature type="compositionally biased region" description="Polar residues" evidence="1">
    <location>
        <begin position="140"/>
        <end position="149"/>
    </location>
</feature>
<accession>A0A0A0PKJ6</accession>
<proteinExistence type="predicted"/>
<feature type="compositionally biased region" description="Pro residues" evidence="1">
    <location>
        <begin position="239"/>
        <end position="258"/>
    </location>
</feature>
<dbReference type="Proteomes" id="UP000169234">
    <property type="component" value="Genome"/>
</dbReference>
<name>A0A0A0PKJ6_HCMV</name>
<dbReference type="EMBL" id="KJ361971">
    <property type="protein sequence ID" value="AHJ86219.1"/>
    <property type="molecule type" value="Genomic_DNA"/>
</dbReference>
<dbReference type="PRINTS" id="PR01217">
    <property type="entry name" value="PRICHEXTENSN"/>
</dbReference>
<organism evidence="3 4">
    <name type="scientific">Human cytomegalovirus</name>
    <name type="common">HHV-5</name>
    <name type="synonym">Human herpesvirus 5</name>
    <dbReference type="NCBI Taxonomy" id="10359"/>
    <lineage>
        <taxon>Viruses</taxon>
        <taxon>Duplodnaviria</taxon>
        <taxon>Heunggongvirae</taxon>
        <taxon>Peploviricota</taxon>
        <taxon>Herviviricetes</taxon>
        <taxon>Herpesvirales</taxon>
        <taxon>Orthoherpesviridae</taxon>
        <taxon>Betaherpesvirinae</taxon>
        <taxon>Cytomegalovirus</taxon>
        <taxon>Cytomegalovirus humanbeta5</taxon>
    </lineage>
</organism>
<evidence type="ECO:0000313" key="3">
    <source>
        <dbReference type="EMBL" id="AHJ86219.1"/>
    </source>
</evidence>
<dbReference type="Pfam" id="PF25733">
    <property type="entry name" value="UL135"/>
    <property type="match status" value="1"/>
</dbReference>
<evidence type="ECO:0000313" key="4">
    <source>
        <dbReference type="Proteomes" id="UP000169234"/>
    </source>
</evidence>
<evidence type="ECO:0000256" key="1">
    <source>
        <dbReference type="SAM" id="MobiDB-lite"/>
    </source>
</evidence>
<gene>
    <name evidence="3" type="primary">UL135</name>
</gene>
<feature type="region of interest" description="Disordered" evidence="1">
    <location>
        <begin position="51"/>
        <end position="70"/>
    </location>
</feature>
<dbReference type="InterPro" id="IPR057761">
    <property type="entry name" value="UL135-like"/>
</dbReference>
<organismHost>
    <name type="scientific">Homo sapiens</name>
    <name type="common">Human</name>
    <dbReference type="NCBI Taxonomy" id="9606"/>
</organismHost>